<name>A0A7S9LW64_9RHOB</name>
<keyword evidence="1" id="KW-0521">NADP</keyword>
<keyword evidence="5" id="KW-1185">Reference proteome</keyword>
<evidence type="ECO:0000256" key="2">
    <source>
        <dbReference type="ARBA" id="ARBA00023002"/>
    </source>
</evidence>
<dbReference type="Pfam" id="PF00107">
    <property type="entry name" value="ADH_zinc_N"/>
    <property type="match status" value="1"/>
</dbReference>
<dbReference type="SUPFAM" id="SSF51735">
    <property type="entry name" value="NAD(P)-binding Rossmann-fold domains"/>
    <property type="match status" value="1"/>
</dbReference>
<dbReference type="GO" id="GO:0070402">
    <property type="term" value="F:NADPH binding"/>
    <property type="evidence" value="ECO:0007669"/>
    <property type="project" value="TreeGrafter"/>
</dbReference>
<dbReference type="Gene3D" id="3.90.180.10">
    <property type="entry name" value="Medium-chain alcohol dehydrogenases, catalytic domain"/>
    <property type="match status" value="1"/>
</dbReference>
<dbReference type="EMBL" id="CP064942">
    <property type="protein sequence ID" value="QPH56095.1"/>
    <property type="molecule type" value="Genomic_DNA"/>
</dbReference>
<feature type="domain" description="Enoyl reductase (ER)" evidence="3">
    <location>
        <begin position="10"/>
        <end position="342"/>
    </location>
</feature>
<dbReference type="SMART" id="SM00829">
    <property type="entry name" value="PKS_ER"/>
    <property type="match status" value="1"/>
</dbReference>
<dbReference type="InterPro" id="IPR036291">
    <property type="entry name" value="NAD(P)-bd_dom_sf"/>
</dbReference>
<proteinExistence type="predicted"/>
<reference evidence="4 5" key="1">
    <citation type="submission" date="2020-11" db="EMBL/GenBank/DDBJ databases">
        <title>Description of Pontivivens ytuae sp. nov. isolated from deep sea sediment of Mariana Trench.</title>
        <authorList>
            <person name="Wang Z."/>
            <person name="Sun Q.-L."/>
            <person name="Xu X.-D."/>
            <person name="Tang Y.-Z."/>
            <person name="Zhang J."/>
        </authorList>
    </citation>
    <scope>NUCLEOTIDE SEQUENCE [LARGE SCALE GENOMIC DNA]</scope>
    <source>
        <strain evidence="4 5">MT2928</strain>
    </source>
</reference>
<dbReference type="PANTHER" id="PTHR48106:SF18">
    <property type="entry name" value="QUINONE OXIDOREDUCTASE PIG3"/>
    <property type="match status" value="1"/>
</dbReference>
<dbReference type="InterPro" id="IPR011032">
    <property type="entry name" value="GroES-like_sf"/>
</dbReference>
<dbReference type="KEGG" id="poz:I0K15_03475"/>
<evidence type="ECO:0000313" key="4">
    <source>
        <dbReference type="EMBL" id="QPH56095.1"/>
    </source>
</evidence>
<protein>
    <submittedName>
        <fullName evidence="4">Zinc-binding dehydrogenase</fullName>
    </submittedName>
</protein>
<dbReference type="PANTHER" id="PTHR48106">
    <property type="entry name" value="QUINONE OXIDOREDUCTASE PIG3-RELATED"/>
    <property type="match status" value="1"/>
</dbReference>
<dbReference type="SUPFAM" id="SSF50129">
    <property type="entry name" value="GroES-like"/>
    <property type="match status" value="1"/>
</dbReference>
<gene>
    <name evidence="4" type="ORF">I0K15_03475</name>
</gene>
<keyword evidence="2" id="KW-0560">Oxidoreductase</keyword>
<accession>A0A7S9LW64</accession>
<dbReference type="Pfam" id="PF08240">
    <property type="entry name" value="ADH_N"/>
    <property type="match status" value="1"/>
</dbReference>
<sequence length="345" mass="35902">MSGVVLTGHGEADRLEWRDDLPVPRPGTGEVLVRVAASSVNNTDINTRIGWYNKSVRGATDAPTGEAAEGSWSGDVLNFPLIQGADCCGHIAEVGAGVDPARIGERVLVRALQTVPGPHGHPVTWTFGSECDGGFAQYTVARAEDALAVNSDWSDLELGTVPCAYSTAEGMLQRADLGAERVLITGASGGVGAAAVQLALARGAEVTAISSAAKADALREMGASRVLDRDETPAADSFEVVVDLVGGPGFPPLLDALCPNGRYVVAGAIAGPIVELDLRTLYLRDLTLLGSTTQPDTILPDVIKLIEAGRLTPNIAQVFDLQDIHAAQAAFMAKTHVGKIALRVP</sequence>
<dbReference type="Proteomes" id="UP000594800">
    <property type="component" value="Chromosome"/>
</dbReference>
<evidence type="ECO:0000259" key="3">
    <source>
        <dbReference type="SMART" id="SM00829"/>
    </source>
</evidence>
<evidence type="ECO:0000256" key="1">
    <source>
        <dbReference type="ARBA" id="ARBA00022857"/>
    </source>
</evidence>
<dbReference type="GO" id="GO:0016651">
    <property type="term" value="F:oxidoreductase activity, acting on NAD(P)H"/>
    <property type="evidence" value="ECO:0007669"/>
    <property type="project" value="TreeGrafter"/>
</dbReference>
<organism evidence="4 5">
    <name type="scientific">Pontivivens ytuae</name>
    <dbReference type="NCBI Taxonomy" id="2789856"/>
    <lineage>
        <taxon>Bacteria</taxon>
        <taxon>Pseudomonadati</taxon>
        <taxon>Pseudomonadota</taxon>
        <taxon>Alphaproteobacteria</taxon>
        <taxon>Rhodobacterales</taxon>
        <taxon>Paracoccaceae</taxon>
        <taxon>Pontivivens</taxon>
    </lineage>
</organism>
<dbReference type="Gene3D" id="3.40.50.720">
    <property type="entry name" value="NAD(P)-binding Rossmann-like Domain"/>
    <property type="match status" value="1"/>
</dbReference>
<dbReference type="InterPro" id="IPR013149">
    <property type="entry name" value="ADH-like_C"/>
</dbReference>
<dbReference type="InterPro" id="IPR020843">
    <property type="entry name" value="ER"/>
</dbReference>
<dbReference type="InterPro" id="IPR013154">
    <property type="entry name" value="ADH-like_N"/>
</dbReference>
<dbReference type="AlphaFoldDB" id="A0A7S9LW64"/>
<evidence type="ECO:0000313" key="5">
    <source>
        <dbReference type="Proteomes" id="UP000594800"/>
    </source>
</evidence>